<dbReference type="Pfam" id="PF04312">
    <property type="entry name" value="DUF460"/>
    <property type="match status" value="1"/>
</dbReference>
<dbReference type="HOGENOM" id="CLU_027052_1_0_2"/>
<dbReference type="PANTHER" id="PTHR40707:SF1">
    <property type="entry name" value="DUF460 DOMAIN-CONTAINING PROTEIN"/>
    <property type="match status" value="1"/>
</dbReference>
<dbReference type="AlphaFoldDB" id="A0B6L4"/>
<evidence type="ECO:0000313" key="2">
    <source>
        <dbReference type="EMBL" id="ABK14338.1"/>
    </source>
</evidence>
<proteinExistence type="predicted"/>
<feature type="coiled-coil region" evidence="1">
    <location>
        <begin position="415"/>
        <end position="501"/>
    </location>
</feature>
<organism evidence="2 3">
    <name type="scientific">Methanothrix thermoacetophila (strain DSM 6194 / JCM 14653 / NBRC 101360 / PT)</name>
    <name type="common">Methanosaeta thermophila</name>
    <dbReference type="NCBI Taxonomy" id="349307"/>
    <lineage>
        <taxon>Archaea</taxon>
        <taxon>Methanobacteriati</taxon>
        <taxon>Methanobacteriota</taxon>
        <taxon>Stenosarchaea group</taxon>
        <taxon>Methanomicrobia</taxon>
        <taxon>Methanotrichales</taxon>
        <taxon>Methanotrichaceae</taxon>
        <taxon>Methanothrix</taxon>
    </lineage>
</organism>
<dbReference type="PANTHER" id="PTHR40707">
    <property type="entry name" value="POSSIBLE NUCLEASE OF RNASE H FOLD, RUVC/YQGF FAMILY"/>
    <property type="match status" value="1"/>
</dbReference>
<keyword evidence="3" id="KW-1185">Reference proteome</keyword>
<evidence type="ECO:0008006" key="4">
    <source>
        <dbReference type="Google" id="ProtNLM"/>
    </source>
</evidence>
<sequence length="654" mass="74783">MENRIFGVDIASGSPRSRSQPSYALFVIEGESSYCYEMVSRQKLIRFIREKKPDIIAVDNIFELASDRNELTALMRLFPPGTRIVQVTGGDHPEPLVKVARWHGIAFDRLNPMHEAEACARLAAKGIGCAVSVFENRTWIKVSRRRSPGRGGWSQNRYSRKIHGNVKLISRDIEQRLKESGLEFTMKAVEGLGGYIRCEFMVEAPRERVPVHSSSRGDVQIRVAPIPRQRLQFVPLQQRRDYLIVGMDPGTTTGIAALNLRGELVDLISARTMSSSDVIEWIAARGRPLIVATDVSPAPGAVEKIKRAFNAVLYSPGEDLAAEDKIMLARPFDYRNDHERDALAAAMSAFKKYRNKFSQVEKKVSRDVNPDEVKALVVRGYSIEKAMAELLESDEMPVASAEEPPQIPPPRPEELRLLTEQVRNLREYVEDLRAEISSKDKEISELKGQLEKLQDRAYREMKRDHEIRIRDKEIERLRNLLRAERKRMRRLRSEAKRIRKAERIEAMAGYRKLKPVPVFSKEAILSARSKWSIGRGDLILLQDPSGGGPNTADLIADLEVEAVVVLKEMPQRMMEYFMEKSLPVLSADELSIKTIDGISFVDPEMLKAAKERWAEQRRAYEAEKRAERLRSIIEEYRAERLREERLEAKRRSML</sequence>
<dbReference type="RefSeq" id="WP_011695735.1">
    <property type="nucleotide sequence ID" value="NC_008553.1"/>
</dbReference>
<dbReference type="Proteomes" id="UP000000674">
    <property type="component" value="Chromosome"/>
</dbReference>
<reference evidence="2 3" key="1">
    <citation type="submission" date="2006-10" db="EMBL/GenBank/DDBJ databases">
        <title>Complete sequence of Methanosaeta thermophila PT.</title>
        <authorList>
            <consortium name="US DOE Joint Genome Institute"/>
            <person name="Copeland A."/>
            <person name="Lucas S."/>
            <person name="Lapidus A."/>
            <person name="Barry K."/>
            <person name="Detter J.C."/>
            <person name="Glavina del Rio T."/>
            <person name="Hammon N."/>
            <person name="Israni S."/>
            <person name="Pitluck S."/>
            <person name="Chain P."/>
            <person name="Malfatti S."/>
            <person name="Shin M."/>
            <person name="Vergez L."/>
            <person name="Schmutz J."/>
            <person name="Larimer F."/>
            <person name="Land M."/>
            <person name="Hauser L."/>
            <person name="Kyrpides N."/>
            <person name="Kim E."/>
            <person name="Smith K.S."/>
            <person name="Ingram-Smith C."/>
            <person name="Richardson P."/>
        </authorList>
    </citation>
    <scope>NUCLEOTIDE SEQUENCE [LARGE SCALE GENOMIC DNA]</scope>
    <source>
        <strain evidence="3">DSM 6194 / JCM 14653 / NBRC 101360 / PT</strain>
    </source>
</reference>
<dbReference type="EMBL" id="CP000477">
    <property type="protein sequence ID" value="ABK14338.1"/>
    <property type="molecule type" value="Genomic_DNA"/>
</dbReference>
<dbReference type="GeneID" id="4463007"/>
<gene>
    <name evidence="2" type="ordered locus">Mthe_0547</name>
</gene>
<protein>
    <recommendedName>
        <fullName evidence="4">DUF460 domain-containing protein</fullName>
    </recommendedName>
</protein>
<dbReference type="OrthoDB" id="15228at2157"/>
<name>A0B6L4_METTP</name>
<feature type="coiled-coil region" evidence="1">
    <location>
        <begin position="619"/>
        <end position="649"/>
    </location>
</feature>
<evidence type="ECO:0000256" key="1">
    <source>
        <dbReference type="SAM" id="Coils"/>
    </source>
</evidence>
<dbReference type="STRING" id="349307.Mthe_0547"/>
<accession>A0B6L4</accession>
<dbReference type="KEGG" id="mtp:Mthe_0547"/>
<keyword evidence="1" id="KW-0175">Coiled coil</keyword>
<dbReference type="InterPro" id="IPR007408">
    <property type="entry name" value="DUF460"/>
</dbReference>
<evidence type="ECO:0000313" key="3">
    <source>
        <dbReference type="Proteomes" id="UP000000674"/>
    </source>
</evidence>